<dbReference type="KEGG" id="lamb:KBB96_08595"/>
<protein>
    <submittedName>
        <fullName evidence="2">Uncharacterized protein</fullName>
    </submittedName>
</protein>
<dbReference type="Proteomes" id="UP000676169">
    <property type="component" value="Chromosome"/>
</dbReference>
<evidence type="ECO:0000313" key="3">
    <source>
        <dbReference type="Proteomes" id="UP000676169"/>
    </source>
</evidence>
<gene>
    <name evidence="2" type="ORF">KBB96_08595</name>
</gene>
<organism evidence="2 3">
    <name type="scientific">Luteolibacter ambystomatis</name>
    <dbReference type="NCBI Taxonomy" id="2824561"/>
    <lineage>
        <taxon>Bacteria</taxon>
        <taxon>Pseudomonadati</taxon>
        <taxon>Verrucomicrobiota</taxon>
        <taxon>Verrucomicrobiia</taxon>
        <taxon>Verrucomicrobiales</taxon>
        <taxon>Verrucomicrobiaceae</taxon>
        <taxon>Luteolibacter</taxon>
    </lineage>
</organism>
<reference evidence="2" key="1">
    <citation type="submission" date="2021-04" db="EMBL/GenBank/DDBJ databases">
        <title>Luteolibacter sp. 32A isolated from the skin of an Anderson's salamander (Ambystoma andersonii).</title>
        <authorList>
            <person name="Spergser J."/>
            <person name="Busse H.-J."/>
        </authorList>
    </citation>
    <scope>NUCLEOTIDE SEQUENCE</scope>
    <source>
        <strain evidence="2">32A</strain>
    </source>
</reference>
<feature type="region of interest" description="Disordered" evidence="1">
    <location>
        <begin position="50"/>
        <end position="100"/>
    </location>
</feature>
<accession>A0A975J2T1</accession>
<dbReference type="AlphaFoldDB" id="A0A975J2T1"/>
<evidence type="ECO:0000313" key="2">
    <source>
        <dbReference type="EMBL" id="QUE52937.1"/>
    </source>
</evidence>
<feature type="compositionally biased region" description="Pro residues" evidence="1">
    <location>
        <begin position="86"/>
        <end position="100"/>
    </location>
</feature>
<evidence type="ECO:0000256" key="1">
    <source>
        <dbReference type="SAM" id="MobiDB-lite"/>
    </source>
</evidence>
<sequence>MLKSSGPKLGLVLFGVLALFFVAYLLWSLIFPPIKPEVIEPVIRPQMRLAPKTNAAKADAEKEEADTKEAPPAPSSLGPAIRPARPKPPPMPPVQDAPAR</sequence>
<dbReference type="EMBL" id="CP073100">
    <property type="protein sequence ID" value="QUE52937.1"/>
    <property type="molecule type" value="Genomic_DNA"/>
</dbReference>
<dbReference type="RefSeq" id="WP_211634281.1">
    <property type="nucleotide sequence ID" value="NZ_CP073100.1"/>
</dbReference>
<name>A0A975J2T1_9BACT</name>
<proteinExistence type="predicted"/>
<keyword evidence="3" id="KW-1185">Reference proteome</keyword>